<keyword evidence="4 5" id="KW-0472">Membrane</keyword>
<feature type="domain" description="G-protein coupled receptors family 1 profile" evidence="6">
    <location>
        <begin position="48"/>
        <end position="358"/>
    </location>
</feature>
<reference evidence="7 8" key="1">
    <citation type="submission" date="2018-11" db="EMBL/GenBank/DDBJ databases">
        <authorList>
            <consortium name="Pathogen Informatics"/>
        </authorList>
    </citation>
    <scope>NUCLEOTIDE SEQUENCE [LARGE SCALE GENOMIC DNA]</scope>
</reference>
<evidence type="ECO:0000313" key="7">
    <source>
        <dbReference type="EMBL" id="VDN15251.1"/>
    </source>
</evidence>
<feature type="transmembrane region" description="Helical" evidence="5">
    <location>
        <begin position="345"/>
        <end position="361"/>
    </location>
</feature>
<dbReference type="AlphaFoldDB" id="A0A3P7MBH5"/>
<feature type="transmembrane region" description="Helical" evidence="5">
    <location>
        <begin position="152"/>
        <end position="176"/>
    </location>
</feature>
<evidence type="ECO:0000256" key="1">
    <source>
        <dbReference type="ARBA" id="ARBA00004370"/>
    </source>
</evidence>
<dbReference type="PANTHER" id="PTHR46273:SF4">
    <property type="entry name" value="AT19640P"/>
    <property type="match status" value="1"/>
</dbReference>
<evidence type="ECO:0000313" key="8">
    <source>
        <dbReference type="Proteomes" id="UP000281553"/>
    </source>
</evidence>
<dbReference type="CDD" id="cd14978">
    <property type="entry name" value="7tmA_FMRFamide_R-like"/>
    <property type="match status" value="1"/>
</dbReference>
<evidence type="ECO:0000256" key="3">
    <source>
        <dbReference type="ARBA" id="ARBA00022989"/>
    </source>
</evidence>
<dbReference type="InterPro" id="IPR000276">
    <property type="entry name" value="GPCR_Rhodpsn"/>
</dbReference>
<dbReference type="OrthoDB" id="5864054at2759"/>
<dbReference type="PROSITE" id="PS50262">
    <property type="entry name" value="G_PROTEIN_RECEP_F1_2"/>
    <property type="match status" value="1"/>
</dbReference>
<evidence type="ECO:0000256" key="4">
    <source>
        <dbReference type="ARBA" id="ARBA00023136"/>
    </source>
</evidence>
<accession>A0A3P7MBH5</accession>
<dbReference type="GO" id="GO:0008528">
    <property type="term" value="F:G protein-coupled peptide receptor activity"/>
    <property type="evidence" value="ECO:0007669"/>
    <property type="project" value="TreeGrafter"/>
</dbReference>
<keyword evidence="3 5" id="KW-1133">Transmembrane helix</keyword>
<dbReference type="PRINTS" id="PR00237">
    <property type="entry name" value="GPCRRHODOPSN"/>
</dbReference>
<dbReference type="InterPro" id="IPR017452">
    <property type="entry name" value="GPCR_Rhodpsn_7TM"/>
</dbReference>
<feature type="transmembrane region" description="Helical" evidence="5">
    <location>
        <begin position="67"/>
        <end position="92"/>
    </location>
</feature>
<sequence>MNRSIIHIPDPSISYNCTPIPIIQLLSETYKDVHVYFVLIWCPIGVFSNILNVVVLNQKSMQTPTNFLLTSLAISDGLIMFLYIPFTSYFIYGEHMTAAAYPMAIYLILYVNLQNLLHIFSCGIIVTLAVFRLIYAKYLLKCQEWCSHKRAVLAVGITLFTATFFTIPCIIGHRIFPVNEVLPEDGSTVATDSALDTFDERYMVNYVQSEWRRRLLYWNAAVIMKLAPLFCFIFLSSLLIATMHARVRHARSMSRQRFDRKNLPDHSLMSQVSSADATENPLRRVNEADKIRERLHSRTTHLLLALMIIYILAFIPQVILLLMSFGMGICFSETVYDPLGNLMDLLTLLSCGTNFWLYCIMSQQFRITFLKLFCPKRFSAKAENTQ</sequence>
<dbReference type="Gene3D" id="1.20.1070.10">
    <property type="entry name" value="Rhodopsin 7-helix transmembrane proteins"/>
    <property type="match status" value="1"/>
</dbReference>
<organism evidence="7 8">
    <name type="scientific">Dibothriocephalus latus</name>
    <name type="common">Fish tapeworm</name>
    <name type="synonym">Diphyllobothrium latum</name>
    <dbReference type="NCBI Taxonomy" id="60516"/>
    <lineage>
        <taxon>Eukaryota</taxon>
        <taxon>Metazoa</taxon>
        <taxon>Spiralia</taxon>
        <taxon>Lophotrochozoa</taxon>
        <taxon>Platyhelminthes</taxon>
        <taxon>Cestoda</taxon>
        <taxon>Eucestoda</taxon>
        <taxon>Diphyllobothriidea</taxon>
        <taxon>Diphyllobothriidae</taxon>
        <taxon>Dibothriocephalus</taxon>
    </lineage>
</organism>
<evidence type="ECO:0000259" key="6">
    <source>
        <dbReference type="PROSITE" id="PS50262"/>
    </source>
</evidence>
<dbReference type="PANTHER" id="PTHR46273">
    <property type="entry name" value="MYOSUPPRESSIN RECEPTOR 1, ISOFORM B-RELATED"/>
    <property type="match status" value="1"/>
</dbReference>
<protein>
    <recommendedName>
        <fullName evidence="6">G-protein coupled receptors family 1 profile domain-containing protein</fullName>
    </recommendedName>
</protein>
<feature type="transmembrane region" description="Helical" evidence="5">
    <location>
        <begin position="302"/>
        <end position="325"/>
    </location>
</feature>
<keyword evidence="8" id="KW-1185">Reference proteome</keyword>
<feature type="transmembrane region" description="Helical" evidence="5">
    <location>
        <begin position="35"/>
        <end position="55"/>
    </location>
</feature>
<evidence type="ECO:0000256" key="5">
    <source>
        <dbReference type="SAM" id="Phobius"/>
    </source>
</evidence>
<name>A0A3P7MBH5_DIBLA</name>
<feature type="transmembrane region" description="Helical" evidence="5">
    <location>
        <begin position="216"/>
        <end position="241"/>
    </location>
</feature>
<gene>
    <name evidence="7" type="ORF">DILT_LOCUS11082</name>
</gene>
<proteinExistence type="predicted"/>
<keyword evidence="2 5" id="KW-0812">Transmembrane</keyword>
<dbReference type="Proteomes" id="UP000281553">
    <property type="component" value="Unassembled WGS sequence"/>
</dbReference>
<comment type="subcellular location">
    <subcellularLocation>
        <location evidence="1">Membrane</location>
    </subcellularLocation>
</comment>
<dbReference type="GO" id="GO:0005886">
    <property type="term" value="C:plasma membrane"/>
    <property type="evidence" value="ECO:0007669"/>
    <property type="project" value="TreeGrafter"/>
</dbReference>
<dbReference type="InterPro" id="IPR053219">
    <property type="entry name" value="GPCR_Dmsr-1"/>
</dbReference>
<dbReference type="SUPFAM" id="SSF81321">
    <property type="entry name" value="Family A G protein-coupled receptor-like"/>
    <property type="match status" value="1"/>
</dbReference>
<dbReference type="EMBL" id="UYRU01061892">
    <property type="protein sequence ID" value="VDN15251.1"/>
    <property type="molecule type" value="Genomic_DNA"/>
</dbReference>
<dbReference type="Pfam" id="PF00001">
    <property type="entry name" value="7tm_1"/>
    <property type="match status" value="1"/>
</dbReference>
<feature type="transmembrane region" description="Helical" evidence="5">
    <location>
        <begin position="104"/>
        <end position="131"/>
    </location>
</feature>
<evidence type="ECO:0000256" key="2">
    <source>
        <dbReference type="ARBA" id="ARBA00022692"/>
    </source>
</evidence>